<proteinExistence type="predicted"/>
<dbReference type="InterPro" id="IPR036259">
    <property type="entry name" value="MFS_trans_sf"/>
</dbReference>
<feature type="transmembrane region" description="Helical" evidence="6">
    <location>
        <begin position="151"/>
        <end position="176"/>
    </location>
</feature>
<dbReference type="Gene3D" id="1.20.1250.20">
    <property type="entry name" value="MFS general substrate transporter like domains"/>
    <property type="match status" value="1"/>
</dbReference>
<feature type="transmembrane region" description="Helical" evidence="6">
    <location>
        <begin position="375"/>
        <end position="399"/>
    </location>
</feature>
<gene>
    <name evidence="7" type="ORF">ACFP57_09865</name>
</gene>
<protein>
    <submittedName>
        <fullName evidence="7">MFS transporter</fullName>
    </submittedName>
</protein>
<evidence type="ECO:0000313" key="8">
    <source>
        <dbReference type="Proteomes" id="UP001596266"/>
    </source>
</evidence>
<keyword evidence="4 6" id="KW-1133">Transmembrane helix</keyword>
<dbReference type="RefSeq" id="WP_343886531.1">
    <property type="nucleotide sequence ID" value="NZ_BAAAKI010000016.1"/>
</dbReference>
<reference evidence="8" key="1">
    <citation type="journal article" date="2019" name="Int. J. Syst. Evol. Microbiol.">
        <title>The Global Catalogue of Microorganisms (GCM) 10K type strain sequencing project: providing services to taxonomists for standard genome sequencing and annotation.</title>
        <authorList>
            <consortium name="The Broad Institute Genomics Platform"/>
            <consortium name="The Broad Institute Genome Sequencing Center for Infectious Disease"/>
            <person name="Wu L."/>
            <person name="Ma J."/>
        </authorList>
    </citation>
    <scope>NUCLEOTIDE SEQUENCE [LARGE SCALE GENOMIC DNA]</scope>
    <source>
        <strain evidence="8">CGMCC 1.15277</strain>
    </source>
</reference>
<feature type="transmembrane region" description="Helical" evidence="6">
    <location>
        <begin position="52"/>
        <end position="73"/>
    </location>
</feature>
<evidence type="ECO:0000313" key="7">
    <source>
        <dbReference type="EMBL" id="MFC6397283.1"/>
    </source>
</evidence>
<comment type="caution">
    <text evidence="7">The sequence shown here is derived from an EMBL/GenBank/DDBJ whole genome shotgun (WGS) entry which is preliminary data.</text>
</comment>
<feature type="transmembrane region" description="Helical" evidence="6">
    <location>
        <begin position="85"/>
        <end position="104"/>
    </location>
</feature>
<dbReference type="PANTHER" id="PTHR23513:SF17">
    <property type="entry name" value="MEMBRANE PROTEIN"/>
    <property type="match status" value="1"/>
</dbReference>
<feature type="transmembrane region" description="Helical" evidence="6">
    <location>
        <begin position="311"/>
        <end position="329"/>
    </location>
</feature>
<evidence type="ECO:0000256" key="3">
    <source>
        <dbReference type="ARBA" id="ARBA00022692"/>
    </source>
</evidence>
<sequence>MNSTFSNLRRLLRHPRFRTLLGVRVLTQSADGALQVGMASHILFNPADQPDAWSVAVMLAITLLPFSVVGPFVSGLLDHWQRRQVAVVVDAVRCALAVVVAVLVGSDANGSSSQAALFAALMVALALNRFLLAGLAAALQHTIGEDEFLTASALMPMVGPLGLLASGAVAATIRMIGAQFTSTDRADAGIFLFAALLWAGSVALASRVPRHAFGPLTISRVTRASETWHALAGGLRHLRERQPAALGVATITLVRAGYGATLTTVILLFRNHFHDATQLGGAMAGVGGWMALSAAGFALSVAVVPPVAHRIGMRATVVVTLLASAAVQLGPGSVLHPTVLLLASPLIGLLAQSLKVCIDTIVQAHTDDEFKGRVFVVYDALFNAGVVVGAVTAAALLPADGASRALLAGIGLFYLAIGVGFWAASARIGRETFDAGTELALRAPA</sequence>
<evidence type="ECO:0000256" key="2">
    <source>
        <dbReference type="ARBA" id="ARBA00022475"/>
    </source>
</evidence>
<keyword evidence="2" id="KW-1003">Cell membrane</keyword>
<evidence type="ECO:0000256" key="5">
    <source>
        <dbReference type="ARBA" id="ARBA00023136"/>
    </source>
</evidence>
<dbReference type="PANTHER" id="PTHR23513">
    <property type="entry name" value="INTEGRAL MEMBRANE EFFLUX PROTEIN-RELATED"/>
    <property type="match status" value="1"/>
</dbReference>
<evidence type="ECO:0000256" key="4">
    <source>
        <dbReference type="ARBA" id="ARBA00022989"/>
    </source>
</evidence>
<feature type="transmembrane region" description="Helical" evidence="6">
    <location>
        <begin position="116"/>
        <end position="139"/>
    </location>
</feature>
<keyword evidence="5 6" id="KW-0472">Membrane</keyword>
<evidence type="ECO:0000256" key="6">
    <source>
        <dbReference type="SAM" id="Phobius"/>
    </source>
</evidence>
<keyword evidence="3 6" id="KW-0812">Transmembrane</keyword>
<name>A0ABW1X193_9ACTN</name>
<dbReference type="Proteomes" id="UP001596266">
    <property type="component" value="Unassembled WGS sequence"/>
</dbReference>
<feature type="transmembrane region" description="Helical" evidence="6">
    <location>
        <begin position="335"/>
        <end position="354"/>
    </location>
</feature>
<evidence type="ECO:0000256" key="1">
    <source>
        <dbReference type="ARBA" id="ARBA00004651"/>
    </source>
</evidence>
<feature type="transmembrane region" description="Helical" evidence="6">
    <location>
        <begin position="281"/>
        <end position="304"/>
    </location>
</feature>
<feature type="transmembrane region" description="Helical" evidence="6">
    <location>
        <begin position="244"/>
        <end position="269"/>
    </location>
</feature>
<organism evidence="7 8">
    <name type="scientific">Luteococcus sanguinis</name>
    <dbReference type="NCBI Taxonomy" id="174038"/>
    <lineage>
        <taxon>Bacteria</taxon>
        <taxon>Bacillati</taxon>
        <taxon>Actinomycetota</taxon>
        <taxon>Actinomycetes</taxon>
        <taxon>Propionibacteriales</taxon>
        <taxon>Propionibacteriaceae</taxon>
        <taxon>Luteococcus</taxon>
    </lineage>
</organism>
<feature type="transmembrane region" description="Helical" evidence="6">
    <location>
        <begin position="405"/>
        <end position="424"/>
    </location>
</feature>
<dbReference type="SUPFAM" id="SSF103473">
    <property type="entry name" value="MFS general substrate transporter"/>
    <property type="match status" value="1"/>
</dbReference>
<accession>A0ABW1X193</accession>
<comment type="subcellular location">
    <subcellularLocation>
        <location evidence="1">Cell membrane</location>
        <topology evidence="1">Multi-pass membrane protein</topology>
    </subcellularLocation>
</comment>
<dbReference type="EMBL" id="JBHSUA010000019">
    <property type="protein sequence ID" value="MFC6397283.1"/>
    <property type="molecule type" value="Genomic_DNA"/>
</dbReference>
<feature type="transmembrane region" description="Helical" evidence="6">
    <location>
        <begin position="188"/>
        <end position="206"/>
    </location>
</feature>
<keyword evidence="8" id="KW-1185">Reference proteome</keyword>